<evidence type="ECO:0000256" key="1">
    <source>
        <dbReference type="ARBA" id="ARBA00005381"/>
    </source>
</evidence>
<feature type="compositionally biased region" description="Low complexity" evidence="2">
    <location>
        <begin position="377"/>
        <end position="392"/>
    </location>
</feature>
<organism evidence="4 5">
    <name type="scientific">Terrabacter aerolatus</name>
    <dbReference type="NCBI Taxonomy" id="422442"/>
    <lineage>
        <taxon>Bacteria</taxon>
        <taxon>Bacillati</taxon>
        <taxon>Actinomycetota</taxon>
        <taxon>Actinomycetes</taxon>
        <taxon>Micrococcales</taxon>
        <taxon>Intrasporangiaceae</taxon>
        <taxon>Terrabacter</taxon>
    </lineage>
</organism>
<dbReference type="PANTHER" id="PTHR43081:SF19">
    <property type="entry name" value="PH-SENSITIVE ADENYLATE CYCLASE RV1264"/>
    <property type="match status" value="1"/>
</dbReference>
<dbReference type="GO" id="GO:0004016">
    <property type="term" value="F:adenylate cyclase activity"/>
    <property type="evidence" value="ECO:0007669"/>
    <property type="project" value="UniProtKB-ARBA"/>
</dbReference>
<name>A0A512D3E3_9MICO</name>
<dbReference type="SMART" id="SM00044">
    <property type="entry name" value="CYCc"/>
    <property type="match status" value="1"/>
</dbReference>
<dbReference type="InterPro" id="IPR029787">
    <property type="entry name" value="Nucleotide_cyclase"/>
</dbReference>
<dbReference type="InterPro" id="IPR001054">
    <property type="entry name" value="A/G_cyclase"/>
</dbReference>
<proteinExistence type="inferred from homology"/>
<accession>A0A512D3E3</accession>
<dbReference type="Proteomes" id="UP000321534">
    <property type="component" value="Unassembled WGS sequence"/>
</dbReference>
<dbReference type="Pfam" id="PF00211">
    <property type="entry name" value="Guanylate_cyc"/>
    <property type="match status" value="1"/>
</dbReference>
<dbReference type="PANTHER" id="PTHR43081">
    <property type="entry name" value="ADENYLATE CYCLASE, TERMINAL-DIFFERENTIATION SPECIFIC-RELATED"/>
    <property type="match status" value="1"/>
</dbReference>
<evidence type="ECO:0000313" key="5">
    <source>
        <dbReference type="Proteomes" id="UP000321534"/>
    </source>
</evidence>
<dbReference type="SUPFAM" id="SSF55073">
    <property type="entry name" value="Nucleotide cyclase"/>
    <property type="match status" value="1"/>
</dbReference>
<dbReference type="GO" id="GO:0006171">
    <property type="term" value="P:cAMP biosynthetic process"/>
    <property type="evidence" value="ECO:0007669"/>
    <property type="project" value="TreeGrafter"/>
</dbReference>
<dbReference type="Gene3D" id="3.30.70.1230">
    <property type="entry name" value="Nucleotide cyclase"/>
    <property type="match status" value="1"/>
</dbReference>
<comment type="caution">
    <text evidence="4">The sequence shown here is derived from an EMBL/GenBank/DDBJ whole genome shotgun (WGS) entry which is preliminary data.</text>
</comment>
<comment type="similarity">
    <text evidence="1">Belongs to the adenylyl cyclase class-3 family.</text>
</comment>
<evidence type="ECO:0000256" key="2">
    <source>
        <dbReference type="SAM" id="MobiDB-lite"/>
    </source>
</evidence>
<evidence type="ECO:0000313" key="4">
    <source>
        <dbReference type="EMBL" id="GEO30973.1"/>
    </source>
</evidence>
<evidence type="ECO:0000259" key="3">
    <source>
        <dbReference type="PROSITE" id="PS50125"/>
    </source>
</evidence>
<dbReference type="EMBL" id="BJYX01000015">
    <property type="protein sequence ID" value="GEO30973.1"/>
    <property type="molecule type" value="Genomic_DNA"/>
</dbReference>
<protein>
    <submittedName>
        <fullName evidence="4">Adenylate/guanylate cyclase domain-containing protein</fullName>
    </submittedName>
</protein>
<dbReference type="GO" id="GO:0035556">
    <property type="term" value="P:intracellular signal transduction"/>
    <property type="evidence" value="ECO:0007669"/>
    <property type="project" value="InterPro"/>
</dbReference>
<feature type="compositionally biased region" description="Pro residues" evidence="2">
    <location>
        <begin position="13"/>
        <end position="27"/>
    </location>
</feature>
<dbReference type="AlphaFoldDB" id="A0A512D3E3"/>
<dbReference type="RefSeq" id="WP_246111346.1">
    <property type="nucleotide sequence ID" value="NZ_BAAARO010000008.1"/>
</dbReference>
<feature type="domain" description="Guanylate cyclase" evidence="3">
    <location>
        <begin position="209"/>
        <end position="318"/>
    </location>
</feature>
<dbReference type="CDD" id="cd07302">
    <property type="entry name" value="CHD"/>
    <property type="match status" value="1"/>
</dbReference>
<dbReference type="PROSITE" id="PS50125">
    <property type="entry name" value="GUANYLATE_CYCLASE_2"/>
    <property type="match status" value="1"/>
</dbReference>
<feature type="region of interest" description="Disordered" evidence="2">
    <location>
        <begin position="1"/>
        <end position="35"/>
    </location>
</feature>
<sequence>MTEPGTPRDDQPVVPPTVQPVLPPAGEPGPRANEDYTERLLGRPLDLRRRDVSRGAEVSLLSARKFWHALGFPVVDTDDELFTEADQRALAAVAGIVRDGLLDEQTALAMTRAFARSADRLAGWQSQLIAEAVETHMTAALEDTGDDEHESRSVPGIETATETAKRLAVLTDRLEPLLVYAWRRHLSATVARMLADADPESYGMTKMRSVGFADLVNFTALVRRLSERDLARLVSRFEALSADVITAHGGRLIKTVGDEVLFTTVGAAPAAAIALDLVETMTDDDVLPDVRCGMARGPIISRLGDVFGTTVNRASRLTAVAQAGSVLVDATMARELASLSGFELTGQRRRILRGVGPVTPSLLRRATSAGRRSVSGAPVPESTEPTSPTAPTHRAGARPDA</sequence>
<reference evidence="4 5" key="1">
    <citation type="submission" date="2019-07" db="EMBL/GenBank/DDBJ databases">
        <title>Whole genome shotgun sequence of Terrabacter aerolatus NBRC 106305.</title>
        <authorList>
            <person name="Hosoyama A."/>
            <person name="Uohara A."/>
            <person name="Ohji S."/>
            <person name="Ichikawa N."/>
        </authorList>
    </citation>
    <scope>NUCLEOTIDE SEQUENCE [LARGE SCALE GENOMIC DNA]</scope>
    <source>
        <strain evidence="4 5">NBRC 106305</strain>
    </source>
</reference>
<dbReference type="InterPro" id="IPR050697">
    <property type="entry name" value="Adenylyl/Guanylyl_Cyclase_3/4"/>
</dbReference>
<keyword evidence="5" id="KW-1185">Reference proteome</keyword>
<gene>
    <name evidence="4" type="ORF">TAE01_27830</name>
</gene>
<feature type="compositionally biased region" description="Basic and acidic residues" evidence="2">
    <location>
        <begin position="1"/>
        <end position="11"/>
    </location>
</feature>
<feature type="region of interest" description="Disordered" evidence="2">
    <location>
        <begin position="362"/>
        <end position="401"/>
    </location>
</feature>